<reference evidence="7 8" key="1">
    <citation type="submission" date="2023-10" db="EMBL/GenBank/DDBJ databases">
        <title>Microbacterium xanthum sp. nov., isolated from seaweed.</title>
        <authorList>
            <person name="Lee S.D."/>
        </authorList>
    </citation>
    <scope>NUCLEOTIDE SEQUENCE [LARGE SCALE GENOMIC DNA]</scope>
    <source>
        <strain evidence="7 8">KCTC 19124</strain>
    </source>
</reference>
<feature type="transmembrane region" description="Helical" evidence="6">
    <location>
        <begin position="376"/>
        <end position="400"/>
    </location>
</feature>
<evidence type="ECO:0000313" key="7">
    <source>
        <dbReference type="EMBL" id="MDZ8161254.1"/>
    </source>
</evidence>
<feature type="transmembrane region" description="Helical" evidence="6">
    <location>
        <begin position="107"/>
        <end position="127"/>
    </location>
</feature>
<feature type="transmembrane region" description="Helical" evidence="6">
    <location>
        <begin position="348"/>
        <end position="370"/>
    </location>
</feature>
<organism evidence="7 8">
    <name type="scientific">Microbacterium aquimaris</name>
    <dbReference type="NCBI Taxonomy" id="459816"/>
    <lineage>
        <taxon>Bacteria</taxon>
        <taxon>Bacillati</taxon>
        <taxon>Actinomycetota</taxon>
        <taxon>Actinomycetes</taxon>
        <taxon>Micrococcales</taxon>
        <taxon>Microbacteriaceae</taxon>
        <taxon>Microbacterium</taxon>
    </lineage>
</organism>
<evidence type="ECO:0000256" key="1">
    <source>
        <dbReference type="ARBA" id="ARBA00004651"/>
    </source>
</evidence>
<name>A0ABU5N590_9MICO</name>
<keyword evidence="3 6" id="KW-0812">Transmembrane</keyword>
<feature type="transmembrane region" description="Helical" evidence="6">
    <location>
        <begin position="316"/>
        <end position="336"/>
    </location>
</feature>
<feature type="transmembrane region" description="Helical" evidence="6">
    <location>
        <begin position="78"/>
        <end position="101"/>
    </location>
</feature>
<evidence type="ECO:0000313" key="8">
    <source>
        <dbReference type="Proteomes" id="UP001291912"/>
    </source>
</evidence>
<protein>
    <recommendedName>
        <fullName evidence="9">O-antigen/teichoic acid export membrane protein</fullName>
    </recommendedName>
</protein>
<feature type="transmembrane region" description="Helical" evidence="6">
    <location>
        <begin position="286"/>
        <end position="310"/>
    </location>
</feature>
<dbReference type="InterPro" id="IPR050833">
    <property type="entry name" value="Poly_Biosynth_Transport"/>
</dbReference>
<evidence type="ECO:0000256" key="6">
    <source>
        <dbReference type="SAM" id="Phobius"/>
    </source>
</evidence>
<dbReference type="PANTHER" id="PTHR30250:SF11">
    <property type="entry name" value="O-ANTIGEN TRANSPORTER-RELATED"/>
    <property type="match status" value="1"/>
</dbReference>
<keyword evidence="8" id="KW-1185">Reference proteome</keyword>
<keyword evidence="4 6" id="KW-1133">Transmembrane helix</keyword>
<gene>
    <name evidence="7" type="ORF">R2Q92_05345</name>
</gene>
<dbReference type="EMBL" id="JAWJYN010000001">
    <property type="protein sequence ID" value="MDZ8161254.1"/>
    <property type="molecule type" value="Genomic_DNA"/>
</dbReference>
<feature type="transmembrane region" description="Helical" evidence="6">
    <location>
        <begin position="139"/>
        <end position="158"/>
    </location>
</feature>
<evidence type="ECO:0000256" key="3">
    <source>
        <dbReference type="ARBA" id="ARBA00022692"/>
    </source>
</evidence>
<comment type="caution">
    <text evidence="7">The sequence shown here is derived from an EMBL/GenBank/DDBJ whole genome shotgun (WGS) entry which is preliminary data.</text>
</comment>
<evidence type="ECO:0000256" key="5">
    <source>
        <dbReference type="ARBA" id="ARBA00023136"/>
    </source>
</evidence>
<keyword evidence="5 6" id="KW-0472">Membrane</keyword>
<dbReference type="RefSeq" id="WP_194423894.1">
    <property type="nucleotide sequence ID" value="NZ_BAAAPT010000001.1"/>
</dbReference>
<dbReference type="Proteomes" id="UP001291912">
    <property type="component" value="Unassembled WGS sequence"/>
</dbReference>
<evidence type="ECO:0008006" key="9">
    <source>
        <dbReference type="Google" id="ProtNLM"/>
    </source>
</evidence>
<proteinExistence type="predicted"/>
<sequence>MREDRKRAIRLVTGQLVGQAAMLSVVPVYSRTIPVFDVGIFQIATAVALIAQPIATMRLEMITPATRSLGLVRSRTRLAYLVSSGLAVAAMMTGFGLWLTHSVGADLLVGAGLLLLGYAWIAIDNAVMLRLGELGPLAWRNALAGLLAAILQLTAALWLPSAVALAGAVVLGRAVAILLTYRPRPPAWYEDRPAIDDDSFGVERAFPAILAGVVTASALQGLMLTVSVIFGPLGSAQLGMAQRIAGTPTSLVGQGLSQIVAARGSAIIRARSGVLESFVRSTSLRLCALAAIVCATLIVLGPLLAVPVLGPEWETAGTLIAVLAAPLSMYLVLVPTMPIMIMIKRERLLLILNSFRLFAIVLATTVAGLLTRELLLTAAITATVWVIAYLLSLASLGLAARRWDREVDPR</sequence>
<keyword evidence="2" id="KW-1003">Cell membrane</keyword>
<accession>A0ABU5N590</accession>
<evidence type="ECO:0000256" key="2">
    <source>
        <dbReference type="ARBA" id="ARBA00022475"/>
    </source>
</evidence>
<evidence type="ECO:0000256" key="4">
    <source>
        <dbReference type="ARBA" id="ARBA00022989"/>
    </source>
</evidence>
<comment type="subcellular location">
    <subcellularLocation>
        <location evidence="1">Cell membrane</location>
        <topology evidence="1">Multi-pass membrane protein</topology>
    </subcellularLocation>
</comment>
<dbReference type="PANTHER" id="PTHR30250">
    <property type="entry name" value="PST FAMILY PREDICTED COLANIC ACID TRANSPORTER"/>
    <property type="match status" value="1"/>
</dbReference>